<evidence type="ECO:0000313" key="2">
    <source>
        <dbReference type="Proteomes" id="UP001367508"/>
    </source>
</evidence>
<name>A0AAN9MVG6_CANGL</name>
<comment type="caution">
    <text evidence="1">The sequence shown here is derived from an EMBL/GenBank/DDBJ whole genome shotgun (WGS) entry which is preliminary data.</text>
</comment>
<reference evidence="1 2" key="1">
    <citation type="submission" date="2024-01" db="EMBL/GenBank/DDBJ databases">
        <title>The genomes of 5 underutilized Papilionoideae crops provide insights into root nodulation and disease resistanc.</title>
        <authorList>
            <person name="Jiang F."/>
        </authorList>
    </citation>
    <scope>NUCLEOTIDE SEQUENCE [LARGE SCALE GENOMIC DNA]</scope>
    <source>
        <strain evidence="1">LVBAO_FW01</strain>
        <tissue evidence="1">Leaves</tissue>
    </source>
</reference>
<dbReference type="EMBL" id="JAYMYQ010000001">
    <property type="protein sequence ID" value="KAK7361770.1"/>
    <property type="molecule type" value="Genomic_DNA"/>
</dbReference>
<gene>
    <name evidence="1" type="ORF">VNO77_03853</name>
</gene>
<protein>
    <submittedName>
        <fullName evidence="1">Uncharacterized protein</fullName>
    </submittedName>
</protein>
<accession>A0AAN9MVG6</accession>
<keyword evidence="2" id="KW-1185">Reference proteome</keyword>
<sequence>MGHVFARFAFDPEVNPEVVARFSSFFFSVSGRKEGISSVYWCPMCTTLQILFLTLPLWLSNTSCGSINSSPLPN</sequence>
<evidence type="ECO:0000313" key="1">
    <source>
        <dbReference type="EMBL" id="KAK7361770.1"/>
    </source>
</evidence>
<dbReference type="Proteomes" id="UP001367508">
    <property type="component" value="Unassembled WGS sequence"/>
</dbReference>
<proteinExistence type="predicted"/>
<organism evidence="1 2">
    <name type="scientific">Canavalia gladiata</name>
    <name type="common">Sword bean</name>
    <name type="synonym">Dolichos gladiatus</name>
    <dbReference type="NCBI Taxonomy" id="3824"/>
    <lineage>
        <taxon>Eukaryota</taxon>
        <taxon>Viridiplantae</taxon>
        <taxon>Streptophyta</taxon>
        <taxon>Embryophyta</taxon>
        <taxon>Tracheophyta</taxon>
        <taxon>Spermatophyta</taxon>
        <taxon>Magnoliopsida</taxon>
        <taxon>eudicotyledons</taxon>
        <taxon>Gunneridae</taxon>
        <taxon>Pentapetalae</taxon>
        <taxon>rosids</taxon>
        <taxon>fabids</taxon>
        <taxon>Fabales</taxon>
        <taxon>Fabaceae</taxon>
        <taxon>Papilionoideae</taxon>
        <taxon>50 kb inversion clade</taxon>
        <taxon>NPAAA clade</taxon>
        <taxon>indigoferoid/millettioid clade</taxon>
        <taxon>Phaseoleae</taxon>
        <taxon>Canavalia</taxon>
    </lineage>
</organism>
<dbReference type="AlphaFoldDB" id="A0AAN9MVG6"/>